<comment type="similarity">
    <text evidence="3">Belongs to the peptidase M50B family.</text>
</comment>
<keyword evidence="9 13" id="KW-0482">Metalloprotease</keyword>
<proteinExistence type="inferred from homology"/>
<dbReference type="PANTHER" id="PTHR42837">
    <property type="entry name" value="REGULATOR OF SIGMA-E PROTEASE RSEP"/>
    <property type="match status" value="1"/>
</dbReference>
<accession>A0ABT1JPC5</accession>
<keyword evidence="10 11" id="KW-0472">Membrane</keyword>
<evidence type="ECO:0000256" key="2">
    <source>
        <dbReference type="ARBA" id="ARBA00004141"/>
    </source>
</evidence>
<feature type="transmembrane region" description="Helical" evidence="11">
    <location>
        <begin position="97"/>
        <end position="120"/>
    </location>
</feature>
<evidence type="ECO:0000259" key="12">
    <source>
        <dbReference type="PROSITE" id="PS50106"/>
    </source>
</evidence>
<evidence type="ECO:0000256" key="9">
    <source>
        <dbReference type="ARBA" id="ARBA00023049"/>
    </source>
</evidence>
<evidence type="ECO:0000256" key="10">
    <source>
        <dbReference type="ARBA" id="ARBA00023136"/>
    </source>
</evidence>
<dbReference type="InterPro" id="IPR041489">
    <property type="entry name" value="PDZ_6"/>
</dbReference>
<evidence type="ECO:0000256" key="1">
    <source>
        <dbReference type="ARBA" id="ARBA00001947"/>
    </source>
</evidence>
<evidence type="ECO:0000256" key="4">
    <source>
        <dbReference type="ARBA" id="ARBA00022670"/>
    </source>
</evidence>
<keyword evidence="4" id="KW-0645">Protease</keyword>
<dbReference type="InterPro" id="IPR036034">
    <property type="entry name" value="PDZ_sf"/>
</dbReference>
<reference evidence="13 14" key="1">
    <citation type="submission" date="2013-07" db="EMBL/GenBank/DDBJ databases">
        <authorList>
            <consortium name="DOE Joint Genome Institute"/>
            <person name="Reeve W."/>
            <person name="Huntemann M."/>
            <person name="Han J."/>
            <person name="Chen A."/>
            <person name="Kyrpides N."/>
            <person name="Mavromatis K."/>
            <person name="Markowitz V."/>
            <person name="Palaniappan K."/>
            <person name="Ivanova N."/>
            <person name="Schaumberg A."/>
            <person name="Pati A."/>
            <person name="Liolios K."/>
            <person name="Nordberg H.P."/>
            <person name="Cantor M.N."/>
            <person name="Hua S.X."/>
            <person name="Woyke T."/>
        </authorList>
    </citation>
    <scope>NUCLEOTIDE SEQUENCE [LARGE SCALE GENOMIC DNA]</scope>
    <source>
        <strain evidence="13 14">DSM 43889</strain>
    </source>
</reference>
<dbReference type="CDD" id="cd06163">
    <property type="entry name" value="S2P-M50_PDZ_RseP-like"/>
    <property type="match status" value="1"/>
</dbReference>
<feature type="domain" description="PDZ" evidence="12">
    <location>
        <begin position="160"/>
        <end position="208"/>
    </location>
</feature>
<keyword evidence="14" id="KW-1185">Reference proteome</keyword>
<dbReference type="InterPro" id="IPR008915">
    <property type="entry name" value="Peptidase_M50"/>
</dbReference>
<dbReference type="GO" id="GO:0008237">
    <property type="term" value="F:metallopeptidase activity"/>
    <property type="evidence" value="ECO:0007669"/>
    <property type="project" value="UniProtKB-KW"/>
</dbReference>
<name>A0ABT1JPC5_ACTCY</name>
<evidence type="ECO:0000256" key="5">
    <source>
        <dbReference type="ARBA" id="ARBA00022692"/>
    </source>
</evidence>
<comment type="caution">
    <text evidence="13">The sequence shown here is derived from an EMBL/GenBank/DDBJ whole genome shotgun (WGS) entry which is preliminary data.</text>
</comment>
<dbReference type="PROSITE" id="PS50106">
    <property type="entry name" value="PDZ"/>
    <property type="match status" value="1"/>
</dbReference>
<dbReference type="InterPro" id="IPR001478">
    <property type="entry name" value="PDZ"/>
</dbReference>
<evidence type="ECO:0000313" key="13">
    <source>
        <dbReference type="EMBL" id="MCP2334377.1"/>
    </source>
</evidence>
<dbReference type="InterPro" id="IPR004387">
    <property type="entry name" value="Pept_M50_Zn"/>
</dbReference>
<keyword evidence="6" id="KW-0378">Hydrolase</keyword>
<dbReference type="EMBL" id="AUBJ02000001">
    <property type="protein sequence ID" value="MCP2334377.1"/>
    <property type="molecule type" value="Genomic_DNA"/>
</dbReference>
<evidence type="ECO:0000256" key="11">
    <source>
        <dbReference type="SAM" id="Phobius"/>
    </source>
</evidence>
<dbReference type="SUPFAM" id="SSF50156">
    <property type="entry name" value="PDZ domain-like"/>
    <property type="match status" value="1"/>
</dbReference>
<dbReference type="Pfam" id="PF02163">
    <property type="entry name" value="Peptidase_M50"/>
    <property type="match status" value="1"/>
</dbReference>
<protein>
    <submittedName>
        <fullName evidence="13">RIP metalloprotease RseP</fullName>
    </submittedName>
</protein>
<feature type="transmembrane region" description="Helical" evidence="11">
    <location>
        <begin position="379"/>
        <end position="400"/>
    </location>
</feature>
<dbReference type="Pfam" id="PF17820">
    <property type="entry name" value="PDZ_6"/>
    <property type="match status" value="1"/>
</dbReference>
<dbReference type="Proteomes" id="UP000791080">
    <property type="component" value="Unassembled WGS sequence"/>
</dbReference>
<dbReference type="Gene3D" id="2.30.42.10">
    <property type="match status" value="1"/>
</dbReference>
<keyword evidence="7" id="KW-0862">Zinc</keyword>
<comment type="cofactor">
    <cofactor evidence="1">
        <name>Zn(2+)</name>
        <dbReference type="ChEBI" id="CHEBI:29105"/>
    </cofactor>
</comment>
<comment type="subcellular location">
    <subcellularLocation>
        <location evidence="2">Membrane</location>
        <topology evidence="2">Multi-pass membrane protein</topology>
    </subcellularLocation>
</comment>
<keyword evidence="8 11" id="KW-1133">Transmembrane helix</keyword>
<gene>
    <name evidence="13" type="ORF">G443_004647</name>
</gene>
<sequence>MAFVIGVILFAIGIGVSIALHELGHLAAAKAFRMKVTEYFVGMGPKIFSFRRGETEYGLRALPVGGYCRITGMTSLDEVDPVDAPRAMNRKPVWQRVVVLCAGSATHFMLAFVILLTMAVTMGLPNISGRAVVAEASSCVPPDQDLETYEYAECTPGQDPAPARDAGVLPGDEIVAVNGEATGNYTEVQAALVEQSGDSATITVLRDGSEQELTIPIVPVQRVMVNPETGEAEKVETNALGVSFPNYLHFTAAQALPGTLTFTGEMFVHTWERLLELPSRVPAVIDAILGAERDPNTPVSMVGASIIGGDAVAGGYWELFLFLLATLNLFIGVFNLLPLLPLDGGHVAVNLYEKARDTIRGWRGKAKGAPVDYTKLLPITYAAVFIGGAFMLLTLTADIVNPIRLR</sequence>
<evidence type="ECO:0000256" key="7">
    <source>
        <dbReference type="ARBA" id="ARBA00022833"/>
    </source>
</evidence>
<dbReference type="PANTHER" id="PTHR42837:SF2">
    <property type="entry name" value="MEMBRANE METALLOPROTEASE ARASP2, CHLOROPLASTIC-RELATED"/>
    <property type="match status" value="1"/>
</dbReference>
<reference evidence="13 14" key="2">
    <citation type="submission" date="2022-06" db="EMBL/GenBank/DDBJ databases">
        <title>Genomic Encyclopedia of Type Strains, Phase I: the one thousand microbial genomes (KMG-I) project.</title>
        <authorList>
            <person name="Kyrpides N."/>
        </authorList>
    </citation>
    <scope>NUCLEOTIDE SEQUENCE [LARGE SCALE GENOMIC DNA]</scope>
    <source>
        <strain evidence="13 14">DSM 43889</strain>
    </source>
</reference>
<evidence type="ECO:0000256" key="8">
    <source>
        <dbReference type="ARBA" id="ARBA00022989"/>
    </source>
</evidence>
<evidence type="ECO:0000256" key="6">
    <source>
        <dbReference type="ARBA" id="ARBA00022801"/>
    </source>
</evidence>
<keyword evidence="5 11" id="KW-0812">Transmembrane</keyword>
<evidence type="ECO:0000256" key="3">
    <source>
        <dbReference type="ARBA" id="ARBA00007931"/>
    </source>
</evidence>
<organism evidence="13 14">
    <name type="scientific">Actinoalloteichus caeruleus DSM 43889</name>
    <dbReference type="NCBI Taxonomy" id="1120930"/>
    <lineage>
        <taxon>Bacteria</taxon>
        <taxon>Bacillati</taxon>
        <taxon>Actinomycetota</taxon>
        <taxon>Actinomycetes</taxon>
        <taxon>Pseudonocardiales</taxon>
        <taxon>Pseudonocardiaceae</taxon>
        <taxon>Actinoalloteichus</taxon>
        <taxon>Actinoalloteichus cyanogriseus</taxon>
    </lineage>
</organism>
<evidence type="ECO:0000313" key="14">
    <source>
        <dbReference type="Proteomes" id="UP000791080"/>
    </source>
</evidence>